<evidence type="ECO:0000313" key="3">
    <source>
        <dbReference type="EMBL" id="CAD7701961.1"/>
    </source>
</evidence>
<dbReference type="PANTHER" id="PTHR34566">
    <property type="entry name" value="ALTERED INHERITANCE OF MITOCHONDRIA PROTEIN"/>
    <property type="match status" value="1"/>
</dbReference>
<dbReference type="Pfam" id="PF26631">
    <property type="entry name" value="DUF8204"/>
    <property type="match status" value="1"/>
</dbReference>
<organism evidence="3 4">
    <name type="scientific">Ostreobium quekettii</name>
    <dbReference type="NCBI Taxonomy" id="121088"/>
    <lineage>
        <taxon>Eukaryota</taxon>
        <taxon>Viridiplantae</taxon>
        <taxon>Chlorophyta</taxon>
        <taxon>core chlorophytes</taxon>
        <taxon>Ulvophyceae</taxon>
        <taxon>TCBD clade</taxon>
        <taxon>Bryopsidales</taxon>
        <taxon>Ostreobineae</taxon>
        <taxon>Ostreobiaceae</taxon>
        <taxon>Ostreobium</taxon>
    </lineage>
</organism>
<dbReference type="AlphaFoldDB" id="A0A8S1J2I6"/>
<dbReference type="EMBL" id="CAJHUC010001669">
    <property type="protein sequence ID" value="CAD7701961.1"/>
    <property type="molecule type" value="Genomic_DNA"/>
</dbReference>
<dbReference type="OrthoDB" id="510712at2759"/>
<protein>
    <recommendedName>
        <fullName evidence="2">DUF8204 domain-containing protein</fullName>
    </recommendedName>
</protein>
<evidence type="ECO:0000259" key="2">
    <source>
        <dbReference type="Pfam" id="PF26631"/>
    </source>
</evidence>
<sequence>MGKQAPQGPSQRRQKCCMGALYYSQALMDGRKEPVCAGFRRTHKAGEGAAEPQAEASNLSDFKYMCVGYSVYDEQRIRQQPSRHDATGGSVDLPYCEGLEIVSSRHLQGGPVLLKEGIDGQNPTQEQSAEGKNRGAPSFVSTPRGVSWEKFPERRCSRMQTTLQPP</sequence>
<dbReference type="PANTHER" id="PTHR34566:SF2">
    <property type="entry name" value="ALTERED INHERITANCE OF MITOCHONDRIA PROTEIN"/>
    <property type="match status" value="1"/>
</dbReference>
<accession>A0A8S1J2I6</accession>
<dbReference type="Proteomes" id="UP000708148">
    <property type="component" value="Unassembled WGS sequence"/>
</dbReference>
<feature type="region of interest" description="Disordered" evidence="1">
    <location>
        <begin position="115"/>
        <end position="166"/>
    </location>
</feature>
<dbReference type="InterPro" id="IPR058517">
    <property type="entry name" value="DUF8204"/>
</dbReference>
<proteinExistence type="predicted"/>
<comment type="caution">
    <text evidence="3">The sequence shown here is derived from an EMBL/GenBank/DDBJ whole genome shotgun (WGS) entry which is preliminary data.</text>
</comment>
<gene>
    <name evidence="3" type="ORF">OSTQU699_LOCUS7318</name>
</gene>
<name>A0A8S1J2I6_9CHLO</name>
<feature type="domain" description="DUF8204" evidence="2">
    <location>
        <begin position="14"/>
        <end position="101"/>
    </location>
</feature>
<keyword evidence="4" id="KW-1185">Reference proteome</keyword>
<feature type="compositionally biased region" description="Polar residues" evidence="1">
    <location>
        <begin position="121"/>
        <end position="130"/>
    </location>
</feature>
<evidence type="ECO:0000256" key="1">
    <source>
        <dbReference type="SAM" id="MobiDB-lite"/>
    </source>
</evidence>
<reference evidence="3" key="1">
    <citation type="submission" date="2020-12" db="EMBL/GenBank/DDBJ databases">
        <authorList>
            <person name="Iha C."/>
        </authorList>
    </citation>
    <scope>NUCLEOTIDE SEQUENCE</scope>
</reference>
<evidence type="ECO:0000313" key="4">
    <source>
        <dbReference type="Proteomes" id="UP000708148"/>
    </source>
</evidence>